<dbReference type="Proteomes" id="UP000198658">
    <property type="component" value="Unassembled WGS sequence"/>
</dbReference>
<keyword evidence="4 7" id="KW-0812">Transmembrane</keyword>
<dbReference type="InterPro" id="IPR002758">
    <property type="entry name" value="Cation_antiport_E"/>
</dbReference>
<feature type="transmembrane region" description="Helical" evidence="7">
    <location>
        <begin position="29"/>
        <end position="46"/>
    </location>
</feature>
<keyword evidence="3" id="KW-1003">Cell membrane</keyword>
<dbReference type="GO" id="GO:0005886">
    <property type="term" value="C:plasma membrane"/>
    <property type="evidence" value="ECO:0007669"/>
    <property type="project" value="UniProtKB-SubCell"/>
</dbReference>
<organism evidence="8 9">
    <name type="scientific">Microbulbifer marinus</name>
    <dbReference type="NCBI Taxonomy" id="658218"/>
    <lineage>
        <taxon>Bacteria</taxon>
        <taxon>Pseudomonadati</taxon>
        <taxon>Pseudomonadota</taxon>
        <taxon>Gammaproteobacteria</taxon>
        <taxon>Cellvibrionales</taxon>
        <taxon>Microbulbiferaceae</taxon>
        <taxon>Microbulbifer</taxon>
    </lineage>
</organism>
<keyword evidence="9" id="KW-1185">Reference proteome</keyword>
<protein>
    <submittedName>
        <fullName evidence="8">Multisubunit sodium/proton antiporter, MrpE subunit</fullName>
    </submittedName>
</protein>
<evidence type="ECO:0000256" key="6">
    <source>
        <dbReference type="ARBA" id="ARBA00023136"/>
    </source>
</evidence>
<comment type="subcellular location">
    <subcellularLocation>
        <location evidence="1">Cell membrane</location>
        <topology evidence="1">Multi-pass membrane protein</topology>
    </subcellularLocation>
</comment>
<evidence type="ECO:0000256" key="7">
    <source>
        <dbReference type="SAM" id="Phobius"/>
    </source>
</evidence>
<sequence>MRYTLSLIAVLAFIWLANSGLYTPLLLTFGLLSIALVILLARRMQLVDRESQPLHLAAALPGYYWWLLCKIVQSNLQVVACVWRSVFSPSESVISPTHARLRTSLRTDLGKVLYANSITLTPGTVAVAIEGDEVLVHALDADGIEELRRGDMERRVRVLEE</sequence>
<reference evidence="9" key="1">
    <citation type="submission" date="2016-10" db="EMBL/GenBank/DDBJ databases">
        <authorList>
            <person name="Varghese N."/>
            <person name="Submissions S."/>
        </authorList>
    </citation>
    <scope>NUCLEOTIDE SEQUENCE [LARGE SCALE GENOMIC DNA]</scope>
    <source>
        <strain evidence="9">CGMCC 1.10657</strain>
    </source>
</reference>
<dbReference type="OrthoDB" id="9807187at2"/>
<dbReference type="GO" id="GO:0008324">
    <property type="term" value="F:monoatomic cation transmembrane transporter activity"/>
    <property type="evidence" value="ECO:0007669"/>
    <property type="project" value="InterPro"/>
</dbReference>
<accession>A0A1H3W0G4</accession>
<evidence type="ECO:0000256" key="2">
    <source>
        <dbReference type="ARBA" id="ARBA00006228"/>
    </source>
</evidence>
<proteinExistence type="inferred from homology"/>
<dbReference type="Pfam" id="PF01899">
    <property type="entry name" value="MNHE"/>
    <property type="match status" value="1"/>
</dbReference>
<dbReference type="PANTHER" id="PTHR34584:SF1">
    <property type="entry name" value="NA(+)_H(+) ANTIPORTER SUBUNIT E1"/>
    <property type="match status" value="1"/>
</dbReference>
<dbReference type="EMBL" id="FNQO01000001">
    <property type="protein sequence ID" value="SDZ80470.1"/>
    <property type="molecule type" value="Genomic_DNA"/>
</dbReference>
<name>A0A1H3W0G4_9GAMM</name>
<keyword evidence="6 7" id="KW-0472">Membrane</keyword>
<dbReference type="PANTHER" id="PTHR34584">
    <property type="entry name" value="NA(+)/H(+) ANTIPORTER SUBUNIT E1"/>
    <property type="match status" value="1"/>
</dbReference>
<evidence type="ECO:0000313" key="9">
    <source>
        <dbReference type="Proteomes" id="UP000198658"/>
    </source>
</evidence>
<evidence type="ECO:0000256" key="4">
    <source>
        <dbReference type="ARBA" id="ARBA00022692"/>
    </source>
</evidence>
<evidence type="ECO:0000313" key="8">
    <source>
        <dbReference type="EMBL" id="SDZ80470.1"/>
    </source>
</evidence>
<evidence type="ECO:0000256" key="5">
    <source>
        <dbReference type="ARBA" id="ARBA00022989"/>
    </source>
</evidence>
<evidence type="ECO:0000256" key="3">
    <source>
        <dbReference type="ARBA" id="ARBA00022475"/>
    </source>
</evidence>
<dbReference type="RefSeq" id="WP_091384687.1">
    <property type="nucleotide sequence ID" value="NZ_FNQO01000001.1"/>
</dbReference>
<comment type="similarity">
    <text evidence="2">Belongs to the CPA3 antiporters (TC 2.A.63) subunit E family.</text>
</comment>
<keyword evidence="5 7" id="KW-1133">Transmembrane helix</keyword>
<dbReference type="STRING" id="658218.SAMN05216562_0443"/>
<gene>
    <name evidence="8" type="ORF">SAMN05216562_0443</name>
</gene>
<dbReference type="AlphaFoldDB" id="A0A1H3W0G4"/>
<evidence type="ECO:0000256" key="1">
    <source>
        <dbReference type="ARBA" id="ARBA00004651"/>
    </source>
</evidence>